<dbReference type="Proteomes" id="UP001597342">
    <property type="component" value="Unassembled WGS sequence"/>
</dbReference>
<dbReference type="RefSeq" id="WP_379832116.1">
    <property type="nucleotide sequence ID" value="NZ_JBHUHU010000005.1"/>
</dbReference>
<keyword evidence="2" id="KW-1185">Reference proteome</keyword>
<reference evidence="2" key="1">
    <citation type="journal article" date="2019" name="Int. J. Syst. Evol. Microbiol.">
        <title>The Global Catalogue of Microorganisms (GCM) 10K type strain sequencing project: providing services to taxonomists for standard genome sequencing and annotation.</title>
        <authorList>
            <consortium name="The Broad Institute Genomics Platform"/>
            <consortium name="The Broad Institute Genome Sequencing Center for Infectious Disease"/>
            <person name="Wu L."/>
            <person name="Ma J."/>
        </authorList>
    </citation>
    <scope>NUCLEOTIDE SEQUENCE [LARGE SCALE GENOMIC DNA]</scope>
    <source>
        <strain evidence="2">JCM 3389</strain>
    </source>
</reference>
<dbReference type="EMBL" id="JBHUHU010000005">
    <property type="protein sequence ID" value="MFD2101540.1"/>
    <property type="molecule type" value="Genomic_DNA"/>
</dbReference>
<gene>
    <name evidence="1" type="ORF">ACFSJE_17250</name>
</gene>
<dbReference type="PANTHER" id="PTHR35279">
    <property type="match status" value="1"/>
</dbReference>
<dbReference type="PANTHER" id="PTHR35279:SF1">
    <property type="entry name" value="ARABINANASE_LEVANSUCRASE_INVERTASE"/>
    <property type="match status" value="1"/>
</dbReference>
<sequence>MKKITLLITLTIGTLYLSGCKQEKTTLPKVVSQQEMEKVYNEIKTPYKYGVVVQHPDTTKMVDSPTIFRKNDLWYMTYIVFDGQGYETWLSESKDLLHWKSKGKILSFTENTWDANQKAGYVSLVDIDWGGDYAVESYEDNYWMTYLGGNTAGYEAGTLKIGLASSLTLTEAEAWNTNNSPIMSPEDSDSRWFDNKTIYKSLVIRDTEKHTGHPFVMYYNAKGKEDDYESIAMAVSDDMQTWERFGEQPVITKGKGICGDAQIAKYNDLYIMFYFGAFWKPGAFERFACSYDLINWTDWNGEDLIAPSEGFDKTYAHKPWVIKWNGVVYHFYNAVGDQGRVIALATSKDLKKEP</sequence>
<dbReference type="SUPFAM" id="SSF75005">
    <property type="entry name" value="Arabinanase/levansucrase/invertase"/>
    <property type="match status" value="2"/>
</dbReference>
<comment type="caution">
    <text evidence="1">The sequence shown here is derived from an EMBL/GenBank/DDBJ whole genome shotgun (WGS) entry which is preliminary data.</text>
</comment>
<dbReference type="InterPro" id="IPR023296">
    <property type="entry name" value="Glyco_hydro_beta-prop_sf"/>
</dbReference>
<proteinExistence type="predicted"/>
<dbReference type="Gene3D" id="2.115.10.20">
    <property type="entry name" value="Glycosyl hydrolase domain, family 43"/>
    <property type="match status" value="2"/>
</dbReference>
<evidence type="ECO:0000313" key="2">
    <source>
        <dbReference type="Proteomes" id="UP001597342"/>
    </source>
</evidence>
<evidence type="ECO:0000313" key="1">
    <source>
        <dbReference type="EMBL" id="MFD2101540.1"/>
    </source>
</evidence>
<name>A0ABW4Y2K6_9FLAO</name>
<accession>A0ABW4Y2K6</accession>
<organism evidence="1 2">
    <name type="scientific">Flagellimonas iocasae</name>
    <dbReference type="NCBI Taxonomy" id="2055905"/>
    <lineage>
        <taxon>Bacteria</taxon>
        <taxon>Pseudomonadati</taxon>
        <taxon>Bacteroidota</taxon>
        <taxon>Flavobacteriia</taxon>
        <taxon>Flavobacteriales</taxon>
        <taxon>Flavobacteriaceae</taxon>
        <taxon>Flagellimonas</taxon>
    </lineage>
</organism>
<protein>
    <submittedName>
        <fullName evidence="1">Glycosylase</fullName>
    </submittedName>
</protein>